<geneLocation type="chloroplast" evidence="2"/>
<dbReference type="AlphaFoldDB" id="A0A097KNA2"/>
<dbReference type="PANTHER" id="PTHR36181">
    <property type="entry name" value="INTRON-ENCODED ENDONUCLEASE AI3-RELATED"/>
    <property type="match status" value="1"/>
</dbReference>
<gene>
    <name evidence="2" type="primary">orf176</name>
</gene>
<keyword evidence="2" id="KW-0255">Endonuclease</keyword>
<organism evidence="2">
    <name type="scientific">Pleurastrosarcina brevispinosa</name>
    <dbReference type="NCBI Taxonomy" id="163096"/>
    <lineage>
        <taxon>Eukaryota</taxon>
        <taxon>Viridiplantae</taxon>
        <taxon>Chlorophyta</taxon>
        <taxon>core chlorophytes</taxon>
        <taxon>Trebouxiophyceae</taxon>
        <taxon>Trebouxiophyceae incertae sedis</taxon>
        <taxon>Pleurastrosarcina</taxon>
    </lineage>
</organism>
<dbReference type="GO" id="GO:0005739">
    <property type="term" value="C:mitochondrion"/>
    <property type="evidence" value="ECO:0007669"/>
    <property type="project" value="UniProtKB-ARBA"/>
</dbReference>
<dbReference type="EMBL" id="KM462875">
    <property type="protein sequence ID" value="AIT94636.1"/>
    <property type="molecule type" value="Genomic_DNA"/>
</dbReference>
<name>A0A097KNA2_9CHLO</name>
<sequence>MSQHVGTFQSKSIMENLYMVLDPWWITGFSDGEGCFHISFEKNPIRKLQFRVSFSISQNASSYVSAIQKIAICFGSTGKTQNIRVDRHTVKYETRNVDHIVNSIIPHFEKYPLQSNKQYDFEKFKEICFFIKSEKPLSKESKLLILYLSFEMNLDENKQSRRQYPKSYYIQILEKE</sequence>
<keyword evidence="2" id="KW-0150">Chloroplast</keyword>
<keyword evidence="2" id="KW-0540">Nuclease</keyword>
<keyword evidence="2" id="KW-0378">Hydrolase</keyword>
<dbReference type="InterPro" id="IPR051289">
    <property type="entry name" value="LAGLIDADG_Endonuclease"/>
</dbReference>
<dbReference type="Pfam" id="PF00961">
    <property type="entry name" value="LAGLIDADG_1"/>
    <property type="match status" value="1"/>
</dbReference>
<accession>A0A097KNA2</accession>
<dbReference type="InterPro" id="IPR004860">
    <property type="entry name" value="LAGLIDADG_dom"/>
</dbReference>
<feature type="domain" description="Homing endonuclease LAGLIDADG" evidence="1">
    <location>
        <begin position="26"/>
        <end position="128"/>
    </location>
</feature>
<dbReference type="PANTHER" id="PTHR36181:SF4">
    <property type="entry name" value="LAGLIDADG ENDONUCLEASE"/>
    <property type="match status" value="1"/>
</dbReference>
<dbReference type="SUPFAM" id="SSF55608">
    <property type="entry name" value="Homing endonucleases"/>
    <property type="match status" value="1"/>
</dbReference>
<proteinExistence type="predicted"/>
<evidence type="ECO:0000259" key="1">
    <source>
        <dbReference type="Pfam" id="PF00961"/>
    </source>
</evidence>
<dbReference type="Gene3D" id="3.10.28.10">
    <property type="entry name" value="Homing endonucleases"/>
    <property type="match status" value="1"/>
</dbReference>
<evidence type="ECO:0000313" key="2">
    <source>
        <dbReference type="EMBL" id="AIT94648.1"/>
    </source>
</evidence>
<protein>
    <submittedName>
        <fullName evidence="2">Putative LAGLIDADG homing endonuclease</fullName>
    </submittedName>
</protein>
<keyword evidence="2" id="KW-0934">Plastid</keyword>
<dbReference type="InterPro" id="IPR027434">
    <property type="entry name" value="Homing_endonucl"/>
</dbReference>
<reference evidence="2" key="1">
    <citation type="journal article" date="2014" name="BMC Evol. Biol.">
        <title>Chloroplast phylogenomic analysis resolves deep-level relationships within the green algal class Trebouxiophyceae.</title>
        <authorList>
            <person name="Lemieux C."/>
            <person name="Otis C."/>
            <person name="Turmel M."/>
        </authorList>
    </citation>
    <scope>NUCLEOTIDE SEQUENCE</scope>
</reference>
<dbReference type="EMBL" id="KM462875">
    <property type="protein sequence ID" value="AIT94648.1"/>
    <property type="molecule type" value="Genomic_DNA"/>
</dbReference>
<dbReference type="GO" id="GO:0004519">
    <property type="term" value="F:endonuclease activity"/>
    <property type="evidence" value="ECO:0007669"/>
    <property type="project" value="UniProtKB-KW"/>
</dbReference>